<evidence type="ECO:0000313" key="3">
    <source>
        <dbReference type="Proteomes" id="UP000070544"/>
    </source>
</evidence>
<organism evidence="2 3">
    <name type="scientific">Gonapodya prolifera (strain JEL478)</name>
    <name type="common">Monoblepharis prolifera</name>
    <dbReference type="NCBI Taxonomy" id="1344416"/>
    <lineage>
        <taxon>Eukaryota</taxon>
        <taxon>Fungi</taxon>
        <taxon>Fungi incertae sedis</taxon>
        <taxon>Chytridiomycota</taxon>
        <taxon>Chytridiomycota incertae sedis</taxon>
        <taxon>Monoblepharidomycetes</taxon>
        <taxon>Monoblepharidales</taxon>
        <taxon>Gonapodyaceae</taxon>
        <taxon>Gonapodya</taxon>
    </lineage>
</organism>
<dbReference type="PANTHER" id="PTHR31139:SF4">
    <property type="entry name" value="ECTOPIC P GRANULES PROTEIN 5 HOMOLOG"/>
    <property type="match status" value="1"/>
</dbReference>
<sequence length="538" mass="60079">MEATADLPPFMELQLERPKAKKKTKSKPKVERVVSDTREEASQRVGESPRDQPAQPTAAIDAPKQVTEVEAVGVDDASLVQLLEQAREEVDDVRLSELTHIVGDRDTQDEVHYPSAPTLDELDDAFLTDFTGDPAQQYPELYSTVVFEREHLYPVAADDQYHAVLSDVVEPSAPPLDMSVTDTLPCEPITSVPLSELHAHYDLTQRSSWLRTRMEEIATGHADLEMTPFFALVLQYRTATEALQTARLRAQAVIVESRNLAGRAWRVVRETKVEKGLCKDGRECSIKYQNTRAELDEDVVAKLEATLADLREVAYGEVAKQTFETKLAKLRIQEEINQTLVSYAELQKYQAQSQKSDTAAEQASRSNAPAVALMESSGVGAILPMLAVLFHFARTPDHNQVSLLPKMSLPSTGTSASSLPSSPFMRDIRGWTCHLVNATLRLNQGATSQYLLWEVLRTPGIGDWGAWFLQFSPPSILSDGWIDNYLTSLWCMMKDALNSKEVESAERQQEPVDDDELEWVVIQDTELSEIRRPQGGVL</sequence>
<protein>
    <submittedName>
        <fullName evidence="2">Uncharacterized protein</fullName>
    </submittedName>
</protein>
<dbReference type="AlphaFoldDB" id="A0A139A7A7"/>
<keyword evidence="3" id="KW-1185">Reference proteome</keyword>
<proteinExistence type="predicted"/>
<dbReference type="GO" id="GO:0097352">
    <property type="term" value="P:autophagosome maturation"/>
    <property type="evidence" value="ECO:0007669"/>
    <property type="project" value="TreeGrafter"/>
</dbReference>
<evidence type="ECO:0000256" key="1">
    <source>
        <dbReference type="SAM" id="MobiDB-lite"/>
    </source>
</evidence>
<name>A0A139A7A7_GONPJ</name>
<dbReference type="InterPro" id="IPR051436">
    <property type="entry name" value="Autophagy-related_EPG5"/>
</dbReference>
<feature type="region of interest" description="Disordered" evidence="1">
    <location>
        <begin position="1"/>
        <end position="63"/>
    </location>
</feature>
<dbReference type="EMBL" id="KQ965786">
    <property type="protein sequence ID" value="KXS12671.1"/>
    <property type="molecule type" value="Genomic_DNA"/>
</dbReference>
<dbReference type="STRING" id="1344416.A0A139A7A7"/>
<dbReference type="GO" id="GO:0005737">
    <property type="term" value="C:cytoplasm"/>
    <property type="evidence" value="ECO:0007669"/>
    <property type="project" value="TreeGrafter"/>
</dbReference>
<dbReference type="OrthoDB" id="75419at2759"/>
<reference evidence="2 3" key="1">
    <citation type="journal article" date="2015" name="Genome Biol. Evol.">
        <title>Phylogenomic analyses indicate that early fungi evolved digesting cell walls of algal ancestors of land plants.</title>
        <authorList>
            <person name="Chang Y."/>
            <person name="Wang S."/>
            <person name="Sekimoto S."/>
            <person name="Aerts A.L."/>
            <person name="Choi C."/>
            <person name="Clum A."/>
            <person name="LaButti K.M."/>
            <person name="Lindquist E.A."/>
            <person name="Yee Ngan C."/>
            <person name="Ohm R.A."/>
            <person name="Salamov A.A."/>
            <person name="Grigoriev I.V."/>
            <person name="Spatafora J.W."/>
            <person name="Berbee M.L."/>
        </authorList>
    </citation>
    <scope>NUCLEOTIDE SEQUENCE [LARGE SCALE GENOMIC DNA]</scope>
    <source>
        <strain evidence="2 3">JEL478</strain>
    </source>
</reference>
<evidence type="ECO:0000313" key="2">
    <source>
        <dbReference type="EMBL" id="KXS12671.1"/>
    </source>
</evidence>
<dbReference type="PANTHER" id="PTHR31139">
    <property type="entry name" value="ECTOPIC P GRANULES PROTEIN 5 HOMOLOG"/>
    <property type="match status" value="1"/>
</dbReference>
<feature type="compositionally biased region" description="Basic and acidic residues" evidence="1">
    <location>
        <begin position="28"/>
        <end position="50"/>
    </location>
</feature>
<accession>A0A139A7A7</accession>
<dbReference type="Proteomes" id="UP000070544">
    <property type="component" value="Unassembled WGS sequence"/>
</dbReference>
<gene>
    <name evidence="2" type="ORF">M427DRAFT_34669</name>
</gene>